<dbReference type="Gene3D" id="3.40.50.300">
    <property type="entry name" value="P-loop containing nucleotide triphosphate hydrolases"/>
    <property type="match status" value="2"/>
</dbReference>
<dbReference type="InterPro" id="IPR014001">
    <property type="entry name" value="Helicase_ATP-bd"/>
</dbReference>
<evidence type="ECO:0000259" key="13">
    <source>
        <dbReference type="PROSITE" id="PS51194"/>
    </source>
</evidence>
<dbReference type="GO" id="GO:0000724">
    <property type="term" value="P:double-strand break repair via homologous recombination"/>
    <property type="evidence" value="ECO:0007669"/>
    <property type="project" value="TreeGrafter"/>
</dbReference>
<feature type="domain" description="Helicase ATP-binding" evidence="12">
    <location>
        <begin position="493"/>
        <end position="697"/>
    </location>
</feature>
<evidence type="ECO:0000256" key="5">
    <source>
        <dbReference type="ARBA" id="ARBA00022801"/>
    </source>
</evidence>
<dbReference type="SMART" id="SM00184">
    <property type="entry name" value="RING"/>
    <property type="match status" value="1"/>
</dbReference>
<keyword evidence="6" id="KW-0347">Helicase</keyword>
<dbReference type="GO" id="GO:0004386">
    <property type="term" value="F:helicase activity"/>
    <property type="evidence" value="ECO:0007669"/>
    <property type="project" value="UniProtKB-KW"/>
</dbReference>
<dbReference type="CDD" id="cd18793">
    <property type="entry name" value="SF2_C_SNF"/>
    <property type="match status" value="1"/>
</dbReference>
<protein>
    <submittedName>
        <fullName evidence="14">Uncharacterized protein</fullName>
    </submittedName>
</protein>
<reference evidence="14 15" key="1">
    <citation type="journal article" date="2020" name="ISME J.">
        <title>Uncovering the hidden diversity of litter-decomposition mechanisms in mushroom-forming fungi.</title>
        <authorList>
            <person name="Floudas D."/>
            <person name="Bentzer J."/>
            <person name="Ahren D."/>
            <person name="Johansson T."/>
            <person name="Persson P."/>
            <person name="Tunlid A."/>
        </authorList>
    </citation>
    <scope>NUCLEOTIDE SEQUENCE [LARGE SCALE GENOMIC DNA]</scope>
    <source>
        <strain evidence="14 15">CBS 406.79</strain>
    </source>
</reference>
<dbReference type="InterPro" id="IPR027370">
    <property type="entry name" value="Znf-RING_euk"/>
</dbReference>
<evidence type="ECO:0000256" key="8">
    <source>
        <dbReference type="ARBA" id="ARBA00022840"/>
    </source>
</evidence>
<dbReference type="InterPro" id="IPR017907">
    <property type="entry name" value="Znf_RING_CS"/>
</dbReference>
<feature type="compositionally biased region" description="Acidic residues" evidence="10">
    <location>
        <begin position="1019"/>
        <end position="1035"/>
    </location>
</feature>
<feature type="domain" description="Helicase C-terminal" evidence="13">
    <location>
        <begin position="1100"/>
        <end position="1266"/>
    </location>
</feature>
<dbReference type="PANTHER" id="PTHR45626:SF16">
    <property type="entry name" value="ATP-DEPENDENT HELICASE ULS1"/>
    <property type="match status" value="1"/>
</dbReference>
<dbReference type="InterPro" id="IPR001841">
    <property type="entry name" value="Znf_RING"/>
</dbReference>
<dbReference type="PROSITE" id="PS00518">
    <property type="entry name" value="ZF_RING_1"/>
    <property type="match status" value="1"/>
</dbReference>
<keyword evidence="5" id="KW-0378">Hydrolase</keyword>
<dbReference type="PROSITE" id="PS50089">
    <property type="entry name" value="ZF_RING_2"/>
    <property type="match status" value="1"/>
</dbReference>
<dbReference type="GO" id="GO:0016787">
    <property type="term" value="F:hydrolase activity"/>
    <property type="evidence" value="ECO:0007669"/>
    <property type="project" value="UniProtKB-KW"/>
</dbReference>
<feature type="compositionally biased region" description="Basic residues" evidence="10">
    <location>
        <begin position="986"/>
        <end position="1000"/>
    </location>
</feature>
<accession>A0A8H5HV99</accession>
<dbReference type="Gene3D" id="3.30.40.10">
    <property type="entry name" value="Zinc/RING finger domain, C3HC4 (zinc finger)"/>
    <property type="match status" value="1"/>
</dbReference>
<dbReference type="Proteomes" id="UP000518752">
    <property type="component" value="Unassembled WGS sequence"/>
</dbReference>
<dbReference type="Gene3D" id="3.40.50.10810">
    <property type="entry name" value="Tandem AAA-ATPase domain"/>
    <property type="match status" value="1"/>
</dbReference>
<dbReference type="GO" id="GO:0005737">
    <property type="term" value="C:cytoplasm"/>
    <property type="evidence" value="ECO:0007669"/>
    <property type="project" value="TreeGrafter"/>
</dbReference>
<evidence type="ECO:0000256" key="10">
    <source>
        <dbReference type="SAM" id="MobiDB-lite"/>
    </source>
</evidence>
<dbReference type="Pfam" id="PF00176">
    <property type="entry name" value="SNF2-rel_dom"/>
    <property type="match status" value="1"/>
</dbReference>
<comment type="similarity">
    <text evidence="1">Belongs to the SNF2/RAD54 helicase family.</text>
</comment>
<dbReference type="SMART" id="SM00490">
    <property type="entry name" value="HELICc"/>
    <property type="match status" value="1"/>
</dbReference>
<keyword evidence="7" id="KW-0862">Zinc</keyword>
<dbReference type="GO" id="GO:0005524">
    <property type="term" value="F:ATP binding"/>
    <property type="evidence" value="ECO:0007669"/>
    <property type="project" value="UniProtKB-KW"/>
</dbReference>
<dbReference type="InterPro" id="IPR049730">
    <property type="entry name" value="SNF2/RAD54-like_C"/>
</dbReference>
<organism evidence="14 15">
    <name type="scientific">Collybiopsis confluens</name>
    <dbReference type="NCBI Taxonomy" id="2823264"/>
    <lineage>
        <taxon>Eukaryota</taxon>
        <taxon>Fungi</taxon>
        <taxon>Dikarya</taxon>
        <taxon>Basidiomycota</taxon>
        <taxon>Agaricomycotina</taxon>
        <taxon>Agaricomycetes</taxon>
        <taxon>Agaricomycetidae</taxon>
        <taxon>Agaricales</taxon>
        <taxon>Marasmiineae</taxon>
        <taxon>Omphalotaceae</taxon>
        <taxon>Collybiopsis</taxon>
    </lineage>
</organism>
<feature type="region of interest" description="Disordered" evidence="10">
    <location>
        <begin position="226"/>
        <end position="248"/>
    </location>
</feature>
<evidence type="ECO:0000256" key="6">
    <source>
        <dbReference type="ARBA" id="ARBA00022806"/>
    </source>
</evidence>
<dbReference type="Pfam" id="PF13445">
    <property type="entry name" value="zf-RING_UBOX"/>
    <property type="match status" value="1"/>
</dbReference>
<evidence type="ECO:0000256" key="2">
    <source>
        <dbReference type="ARBA" id="ARBA00022723"/>
    </source>
</evidence>
<feature type="region of interest" description="Disordered" evidence="10">
    <location>
        <begin position="980"/>
        <end position="1003"/>
    </location>
</feature>
<keyword evidence="8" id="KW-0067">ATP-binding</keyword>
<keyword evidence="15" id="KW-1185">Reference proteome</keyword>
<dbReference type="GO" id="GO:0008270">
    <property type="term" value="F:zinc ion binding"/>
    <property type="evidence" value="ECO:0007669"/>
    <property type="project" value="UniProtKB-KW"/>
</dbReference>
<keyword evidence="2" id="KW-0479">Metal-binding</keyword>
<dbReference type="PROSITE" id="PS51192">
    <property type="entry name" value="HELICASE_ATP_BIND_1"/>
    <property type="match status" value="1"/>
</dbReference>
<dbReference type="PANTHER" id="PTHR45626">
    <property type="entry name" value="TRANSCRIPTION TERMINATION FACTOR 2-RELATED"/>
    <property type="match status" value="1"/>
</dbReference>
<evidence type="ECO:0000256" key="9">
    <source>
        <dbReference type="PROSITE-ProRule" id="PRU00175"/>
    </source>
</evidence>
<dbReference type="SUPFAM" id="SSF57850">
    <property type="entry name" value="RING/U-box"/>
    <property type="match status" value="1"/>
</dbReference>
<feature type="region of interest" description="Disordered" evidence="10">
    <location>
        <begin position="191"/>
        <end position="213"/>
    </location>
</feature>
<evidence type="ECO:0000256" key="7">
    <source>
        <dbReference type="ARBA" id="ARBA00022833"/>
    </source>
</evidence>
<dbReference type="InterPro" id="IPR001650">
    <property type="entry name" value="Helicase_C-like"/>
</dbReference>
<dbReference type="OrthoDB" id="423559at2759"/>
<evidence type="ECO:0000313" key="15">
    <source>
        <dbReference type="Proteomes" id="UP000518752"/>
    </source>
</evidence>
<dbReference type="SUPFAM" id="SSF52540">
    <property type="entry name" value="P-loop containing nucleoside triphosphate hydrolases"/>
    <property type="match status" value="2"/>
</dbReference>
<dbReference type="Pfam" id="PF00271">
    <property type="entry name" value="Helicase_C"/>
    <property type="match status" value="1"/>
</dbReference>
<feature type="region of interest" description="Disordered" evidence="10">
    <location>
        <begin position="263"/>
        <end position="285"/>
    </location>
</feature>
<comment type="caution">
    <text evidence="14">The sequence shown here is derived from an EMBL/GenBank/DDBJ whole genome shotgun (WGS) entry which is preliminary data.</text>
</comment>
<evidence type="ECO:0000256" key="1">
    <source>
        <dbReference type="ARBA" id="ARBA00007025"/>
    </source>
</evidence>
<keyword evidence="4 9" id="KW-0863">Zinc-finger</keyword>
<evidence type="ECO:0000259" key="12">
    <source>
        <dbReference type="PROSITE" id="PS51192"/>
    </source>
</evidence>
<sequence length="1296" mass="145009">MASWLAKIASFFTTTMSHLHPPLKLATLDLGLSPETAPYIDELSSHLANYPNYTNFKLFPSPLKDVRRVNASARPPFDEKKFADGKITCLEQGCMADIHLQPNSSVPDSGKELGIGSLSAYYDHIAQHPYLLIIVAEPLGLAKFSHVSRLRNRLEREHWESIVPAAVKQEFSTPSIQQESSSYGQAIAPTPSSSLPFHKRAASPDISSSTDARCYPAMPTAKRLKVEVKPRSPLATSTNTMGPLSAAQDEGDVRSRIEELQGQMSHKQAMLDKACRKKPKNRTAADRTRITRLAAELSALRAQKAALNSSRRLMSPVKGTSFLPKAESIDPSDPPQAAASSLVFAQPALPVVPVKAERYPAHIFSPPSAAAGPSHYNHAMNADGDTMVDYQSTETTQANAIVARYAGTYIPHVAPMKDSYDEDGTFHGRGRDHFEGPTDKFLIEAGNAETFDHNATVDEALKKLGLSSLYALLPGMEVALMAHQAIGVAWLVEKERSFFRGGLLADEMGLGKTVQIIAMMMVNRPKDAKCKTTLILAPTSLLGQWQQELELKTNADLKCLIYHGSNKPKRTIDLLKYDVVLTTYGTMALEWVDVEGEEKKKKRKAKAKATRDDFLESDSEGEFYKTKKKKRTENGLLFQVQFGRIVLDEAQFIRNKMTRASRAVTALNATHRWCLTGTPIINGLLESPLTQSTEDAYGMIRFLRIRPWYDWDQFHPHVSRLEKKNPQLAITRIQAILSSFMLRRKKDSKLDGKILIELPPKEITLQRLGFSEEEREIYNAVEKSMQMEFNRFLRAGTVLKNYSTVLVLLLRLRQCCVHPSLIQEDGVAFVQADEIDDAGKVLKRARDLVSDEYVRKLKTKFLEHSLARMKAESESQYATVETEECPICYDNFSDACITSCGHSFCKNCIMDVLKMPLAEAAQDEPNQYKANERPCPSCRAAISKDLLFEQAAFMPTDEDLKGTNGTYESDDSDIEMVDIKPSTGKARAKRASSKPKKAKRPLLIPSDNEGMIDIDVIETEPESNPDYDDDEDEEEKDARKGLKKRLGKRKAVIILDSDEEEQTNEKEKDVLFGKNKMKNLSPAAIKLLPKFLPSTKMKWMMAHVIKLFEERPDEKILVLSQWTSCLSLVSDYLKEHNVLHVKYQGDMNRAMRDKSVRSFMSKDLKVRVMLMSLKCGGVGLNLVRGNNVISLDLAWSQAIESQAYDRVHRLGQTLPVHVKRLVIENTVEERILAMQERKQSLADGSLGEGNARKISKMTVKQLAELFGLDGNGRLLPRTAIRKATKADDNTDSPQAN</sequence>
<evidence type="ECO:0000259" key="11">
    <source>
        <dbReference type="PROSITE" id="PS50089"/>
    </source>
</evidence>
<evidence type="ECO:0000313" key="14">
    <source>
        <dbReference type="EMBL" id="KAF5390137.1"/>
    </source>
</evidence>
<dbReference type="SMART" id="SM00487">
    <property type="entry name" value="DEXDc"/>
    <property type="match status" value="1"/>
</dbReference>
<gene>
    <name evidence="14" type="ORF">D9757_003784</name>
</gene>
<proteinExistence type="inferred from homology"/>
<dbReference type="InterPro" id="IPR027417">
    <property type="entry name" value="P-loop_NTPase"/>
</dbReference>
<name>A0A8H5HV99_9AGAR</name>
<feature type="region of interest" description="Disordered" evidence="10">
    <location>
        <begin position="1019"/>
        <end position="1042"/>
    </location>
</feature>
<dbReference type="InterPro" id="IPR050628">
    <property type="entry name" value="SNF2_RAD54_helicase_TF"/>
</dbReference>
<dbReference type="InterPro" id="IPR013083">
    <property type="entry name" value="Znf_RING/FYVE/PHD"/>
</dbReference>
<dbReference type="EMBL" id="JAACJN010000017">
    <property type="protein sequence ID" value="KAF5390137.1"/>
    <property type="molecule type" value="Genomic_DNA"/>
</dbReference>
<feature type="domain" description="RING-type" evidence="11">
    <location>
        <begin position="885"/>
        <end position="939"/>
    </location>
</feature>
<dbReference type="InterPro" id="IPR038718">
    <property type="entry name" value="SNF2-like_sf"/>
</dbReference>
<dbReference type="GO" id="GO:0005634">
    <property type="term" value="C:nucleus"/>
    <property type="evidence" value="ECO:0007669"/>
    <property type="project" value="TreeGrafter"/>
</dbReference>
<dbReference type="GO" id="GO:0008094">
    <property type="term" value="F:ATP-dependent activity, acting on DNA"/>
    <property type="evidence" value="ECO:0007669"/>
    <property type="project" value="TreeGrafter"/>
</dbReference>
<dbReference type="CDD" id="cd18008">
    <property type="entry name" value="DEXDc_SHPRH-like"/>
    <property type="match status" value="1"/>
</dbReference>
<evidence type="ECO:0000256" key="3">
    <source>
        <dbReference type="ARBA" id="ARBA00022741"/>
    </source>
</evidence>
<dbReference type="PROSITE" id="PS51194">
    <property type="entry name" value="HELICASE_CTER"/>
    <property type="match status" value="1"/>
</dbReference>
<keyword evidence="3" id="KW-0547">Nucleotide-binding</keyword>
<evidence type="ECO:0000256" key="4">
    <source>
        <dbReference type="ARBA" id="ARBA00022771"/>
    </source>
</evidence>
<dbReference type="InterPro" id="IPR000330">
    <property type="entry name" value="SNF2_N"/>
</dbReference>